<evidence type="ECO:0000313" key="3">
    <source>
        <dbReference type="Proteomes" id="UP000782880"/>
    </source>
</evidence>
<gene>
    <name evidence="2" type="ORF">K8V20_09780</name>
</gene>
<name>A0A921IND0_9FIRM</name>
<keyword evidence="1" id="KW-1133">Transmembrane helix</keyword>
<evidence type="ECO:0000256" key="1">
    <source>
        <dbReference type="SAM" id="Phobius"/>
    </source>
</evidence>
<dbReference type="AlphaFoldDB" id="A0A921IND0"/>
<accession>A0A921IND0</accession>
<organism evidence="2 3">
    <name type="scientific">Subdoligranulum variabile</name>
    <dbReference type="NCBI Taxonomy" id="214851"/>
    <lineage>
        <taxon>Bacteria</taxon>
        <taxon>Bacillati</taxon>
        <taxon>Bacillota</taxon>
        <taxon>Clostridia</taxon>
        <taxon>Eubacteriales</taxon>
        <taxon>Oscillospiraceae</taxon>
        <taxon>Subdoligranulum</taxon>
    </lineage>
</organism>
<dbReference type="Gene3D" id="1.10.1900.10">
    <property type="entry name" value="c-terminal domain of poly(a) binding protein"/>
    <property type="match status" value="1"/>
</dbReference>
<feature type="transmembrane region" description="Helical" evidence="1">
    <location>
        <begin position="102"/>
        <end position="118"/>
    </location>
</feature>
<dbReference type="EMBL" id="DYVE01000253">
    <property type="protein sequence ID" value="HJG28913.1"/>
    <property type="molecule type" value="Genomic_DNA"/>
</dbReference>
<reference evidence="2" key="2">
    <citation type="submission" date="2021-09" db="EMBL/GenBank/DDBJ databases">
        <authorList>
            <person name="Gilroy R."/>
        </authorList>
    </citation>
    <scope>NUCLEOTIDE SEQUENCE</scope>
    <source>
        <strain evidence="2">ChiBcec21-2208</strain>
    </source>
</reference>
<feature type="transmembrane region" description="Helical" evidence="1">
    <location>
        <begin position="124"/>
        <end position="144"/>
    </location>
</feature>
<evidence type="ECO:0000313" key="2">
    <source>
        <dbReference type="EMBL" id="HJG28913.1"/>
    </source>
</evidence>
<keyword evidence="1" id="KW-0812">Transmembrane</keyword>
<comment type="caution">
    <text evidence="2">The sequence shown here is derived from an EMBL/GenBank/DDBJ whole genome shotgun (WGS) entry which is preliminary data.</text>
</comment>
<dbReference type="SUPFAM" id="SSF158560">
    <property type="entry name" value="BH3980-like"/>
    <property type="match status" value="1"/>
</dbReference>
<reference evidence="2" key="1">
    <citation type="journal article" date="2021" name="PeerJ">
        <title>Extensive microbial diversity within the chicken gut microbiome revealed by metagenomics and culture.</title>
        <authorList>
            <person name="Gilroy R."/>
            <person name="Ravi A."/>
            <person name="Getino M."/>
            <person name="Pursley I."/>
            <person name="Horton D.L."/>
            <person name="Alikhan N.F."/>
            <person name="Baker D."/>
            <person name="Gharbi K."/>
            <person name="Hall N."/>
            <person name="Watson M."/>
            <person name="Adriaenssens E.M."/>
            <person name="Foster-Nyarko E."/>
            <person name="Jarju S."/>
            <person name="Secka A."/>
            <person name="Antonio M."/>
            <person name="Oren A."/>
            <person name="Chaudhuri R.R."/>
            <person name="La Ragione R."/>
            <person name="Hildebrand F."/>
            <person name="Pallen M.J."/>
        </authorList>
    </citation>
    <scope>NUCLEOTIDE SEQUENCE</scope>
    <source>
        <strain evidence="2">ChiBcec21-2208</strain>
    </source>
</reference>
<proteinExistence type="predicted"/>
<sequence>MLFKNQYTMLRKANDMSAETLNTENRTALKEITCYLLYMTWNCYEIERIRKDLIDIAARCELEGRTLREEVGGDTARFLLELAPNLPRGTPLDYVCIWYPRWYWIFAPLYLIIALCGGDQQLNLLRILIGPFLFMGWLALWGWFRRMELKIKIHYGGLAQALWLLLMIAVFVLLSVCFPAYGLQQVPGTITGVGAALYELAWAAGCQIWQNIRYNRWAARHPWQETPRTA</sequence>
<dbReference type="Proteomes" id="UP000782880">
    <property type="component" value="Unassembled WGS sequence"/>
</dbReference>
<keyword evidence="1" id="KW-0472">Membrane</keyword>
<protein>
    <submittedName>
        <fullName evidence="2">Uncharacterized protein</fullName>
    </submittedName>
</protein>
<feature type="transmembrane region" description="Helical" evidence="1">
    <location>
        <begin position="156"/>
        <end position="181"/>
    </location>
</feature>